<proteinExistence type="predicted"/>
<dbReference type="EMBL" id="CP018632">
    <property type="protein sequence ID" value="ASJ70253.1"/>
    <property type="molecule type" value="Genomic_DNA"/>
</dbReference>
<accession>A0A2Z2NGQ8</accession>
<keyword evidence="1" id="KW-0732">Signal</keyword>
<sequence>MLKQPIILTALGLLATIAAGNLYASDLCHVAEADRQPIGALQSKLESDGWKVKTIKVDEGCYEAYALNSEGERVEAYFNPQTFELIKSQKD</sequence>
<protein>
    <recommendedName>
        <fullName evidence="2">PepSY domain-containing protein</fullName>
    </recommendedName>
</protein>
<reference evidence="3 4" key="1">
    <citation type="submission" date="2016-12" db="EMBL/GenBank/DDBJ databases">
        <authorList>
            <person name="Song W.-J."/>
            <person name="Kurnit D.M."/>
        </authorList>
    </citation>
    <scope>NUCLEOTIDE SEQUENCE [LARGE SCALE GENOMIC DNA]</scope>
    <source>
        <strain evidence="3 4">IMCC3135</strain>
    </source>
</reference>
<dbReference type="InterPro" id="IPR025711">
    <property type="entry name" value="PepSY"/>
</dbReference>
<name>A0A2Z2NGQ8_9GAMM</name>
<dbReference type="OrthoDB" id="5625293at2"/>
<gene>
    <name evidence="3" type="ORF">IMCC3135_00635</name>
</gene>
<evidence type="ECO:0000313" key="3">
    <source>
        <dbReference type="EMBL" id="ASJ70253.1"/>
    </source>
</evidence>
<dbReference type="Proteomes" id="UP000250079">
    <property type="component" value="Chromosome"/>
</dbReference>
<keyword evidence="4" id="KW-1185">Reference proteome</keyword>
<feature type="domain" description="PepSY" evidence="2">
    <location>
        <begin position="9"/>
        <end position="88"/>
    </location>
</feature>
<dbReference type="AlphaFoldDB" id="A0A2Z2NGQ8"/>
<feature type="signal peptide" evidence="1">
    <location>
        <begin position="1"/>
        <end position="24"/>
    </location>
</feature>
<dbReference type="Pfam" id="PF13670">
    <property type="entry name" value="PepSY_2"/>
    <property type="match status" value="1"/>
</dbReference>
<evidence type="ECO:0000256" key="1">
    <source>
        <dbReference type="SAM" id="SignalP"/>
    </source>
</evidence>
<evidence type="ECO:0000313" key="4">
    <source>
        <dbReference type="Proteomes" id="UP000250079"/>
    </source>
</evidence>
<evidence type="ECO:0000259" key="2">
    <source>
        <dbReference type="Pfam" id="PF13670"/>
    </source>
</evidence>
<dbReference type="KEGG" id="gai:IMCC3135_00635"/>
<dbReference type="RefSeq" id="WP_088915811.1">
    <property type="nucleotide sequence ID" value="NZ_CP018632.1"/>
</dbReference>
<feature type="chain" id="PRO_5016388289" description="PepSY domain-containing protein" evidence="1">
    <location>
        <begin position="25"/>
        <end position="91"/>
    </location>
</feature>
<organism evidence="3 4">
    <name type="scientific">Granulosicoccus antarcticus IMCC3135</name>
    <dbReference type="NCBI Taxonomy" id="1192854"/>
    <lineage>
        <taxon>Bacteria</taxon>
        <taxon>Pseudomonadati</taxon>
        <taxon>Pseudomonadota</taxon>
        <taxon>Gammaproteobacteria</taxon>
        <taxon>Chromatiales</taxon>
        <taxon>Granulosicoccaceae</taxon>
        <taxon>Granulosicoccus</taxon>
    </lineage>
</organism>